<dbReference type="EMBL" id="JACCBD010000001">
    <property type="protein sequence ID" value="NYD27214.1"/>
    <property type="molecule type" value="Genomic_DNA"/>
</dbReference>
<gene>
    <name evidence="2" type="ORF">BJ960_002017</name>
</gene>
<accession>A0A852RG60</accession>
<keyword evidence="1" id="KW-0472">Membrane</keyword>
<dbReference type="AlphaFoldDB" id="A0A852RG60"/>
<keyword evidence="1" id="KW-1133">Transmembrane helix</keyword>
<keyword evidence="3" id="KW-1185">Reference proteome</keyword>
<protein>
    <submittedName>
        <fullName evidence="2">Uncharacterized protein</fullName>
    </submittedName>
</protein>
<dbReference type="RefSeq" id="WP_185987202.1">
    <property type="nucleotide sequence ID" value="NZ_BAAALZ010000001.1"/>
</dbReference>
<dbReference type="Proteomes" id="UP000586095">
    <property type="component" value="Unassembled WGS sequence"/>
</dbReference>
<name>A0A852RG60_9MICO</name>
<proteinExistence type="predicted"/>
<evidence type="ECO:0000256" key="1">
    <source>
        <dbReference type="SAM" id="Phobius"/>
    </source>
</evidence>
<reference evidence="2 3" key="1">
    <citation type="submission" date="2020-07" db="EMBL/GenBank/DDBJ databases">
        <title>Sequencing the genomes of 1000 actinobacteria strains.</title>
        <authorList>
            <person name="Klenk H.-P."/>
        </authorList>
    </citation>
    <scope>NUCLEOTIDE SEQUENCE [LARGE SCALE GENOMIC DNA]</scope>
    <source>
        <strain evidence="2 3">DSM 17380</strain>
    </source>
</reference>
<feature type="transmembrane region" description="Helical" evidence="1">
    <location>
        <begin position="511"/>
        <end position="530"/>
    </location>
</feature>
<keyword evidence="1" id="KW-0812">Transmembrane</keyword>
<evidence type="ECO:0000313" key="3">
    <source>
        <dbReference type="Proteomes" id="UP000586095"/>
    </source>
</evidence>
<evidence type="ECO:0000313" key="2">
    <source>
        <dbReference type="EMBL" id="NYD27214.1"/>
    </source>
</evidence>
<comment type="caution">
    <text evidence="2">The sequence shown here is derived from an EMBL/GenBank/DDBJ whole genome shotgun (WGS) entry which is preliminary data.</text>
</comment>
<sequence length="536" mass="55909">MTTGAATEEQMRQMNWILAEHGDTGDADLAVAVQVALWEIRREPGNAAWIDGKYELFRANGGRANVEAGTRLAAEARTAALAPGNATPGGGLEVHTDDGDVAGTVRYPAGTTALSITGGVFDSGSSSVSVADGAAGTLHWTATPHEPNWDRTTEVSVTGSWSVAEKYWPAELILHPSTRDTEQRIGAGVKPVVGTNSGAFAAKLASFSHDFVPALATQVPAAIVQRADPVFRDVVTVSAGPAGWPSRGVADFMPVVAEGTLYGPFEAPQTEQDAAPDGAPVAGTAELAVDAGPGDYAVELAVPDAAPGYYYWVWAIREAGQTQAVRDSGLLAPGAEYADRFGVITERQIVPSELRLDTALVTNRLEPGARTLVDTVRATAAPGAWLRDSDNQRIPVVVRLTYFQSDERPTRQPEVPDGATELGTATLSLAEPDVWVDAAPFDIPEGTRGWVTVQACVTAEDQSEAGAERFVPWCDDYGVPAETAELVEPAAEVAPTADIAATGAATAPRPMLFAAGLLGAGGLLGGIVALRRTHGS</sequence>
<organism evidence="2 3">
    <name type="scientific">Leucobacter aridicollis</name>
    <dbReference type="NCBI Taxonomy" id="283878"/>
    <lineage>
        <taxon>Bacteria</taxon>
        <taxon>Bacillati</taxon>
        <taxon>Actinomycetota</taxon>
        <taxon>Actinomycetes</taxon>
        <taxon>Micrococcales</taxon>
        <taxon>Microbacteriaceae</taxon>
        <taxon>Leucobacter</taxon>
    </lineage>
</organism>